<evidence type="ECO:0008006" key="3">
    <source>
        <dbReference type="Google" id="ProtNLM"/>
    </source>
</evidence>
<name>A0A6A6EXA3_9PEZI</name>
<dbReference type="AlphaFoldDB" id="A0A6A6EXA3"/>
<dbReference type="OrthoDB" id="3640624at2759"/>
<dbReference type="EMBL" id="ML992723">
    <property type="protein sequence ID" value="KAF2206355.1"/>
    <property type="molecule type" value="Genomic_DNA"/>
</dbReference>
<organism evidence="1 2">
    <name type="scientific">Cercospora zeae-maydis SCOH1-5</name>
    <dbReference type="NCBI Taxonomy" id="717836"/>
    <lineage>
        <taxon>Eukaryota</taxon>
        <taxon>Fungi</taxon>
        <taxon>Dikarya</taxon>
        <taxon>Ascomycota</taxon>
        <taxon>Pezizomycotina</taxon>
        <taxon>Dothideomycetes</taxon>
        <taxon>Dothideomycetidae</taxon>
        <taxon>Mycosphaerellales</taxon>
        <taxon>Mycosphaerellaceae</taxon>
        <taxon>Cercospora</taxon>
    </lineage>
</organism>
<protein>
    <recommendedName>
        <fullName evidence="3">BTB domain-containing protein</fullName>
    </recommendedName>
</protein>
<accession>A0A6A6EXA3</accession>
<evidence type="ECO:0000313" key="2">
    <source>
        <dbReference type="Proteomes" id="UP000799539"/>
    </source>
</evidence>
<reference evidence="1" key="1">
    <citation type="journal article" date="2020" name="Stud. Mycol.">
        <title>101 Dothideomycetes genomes: a test case for predicting lifestyles and emergence of pathogens.</title>
        <authorList>
            <person name="Haridas S."/>
            <person name="Albert R."/>
            <person name="Binder M."/>
            <person name="Bloem J."/>
            <person name="Labutti K."/>
            <person name="Salamov A."/>
            <person name="Andreopoulos B."/>
            <person name="Baker S."/>
            <person name="Barry K."/>
            <person name="Bills G."/>
            <person name="Bluhm B."/>
            <person name="Cannon C."/>
            <person name="Castanera R."/>
            <person name="Culley D."/>
            <person name="Daum C."/>
            <person name="Ezra D."/>
            <person name="Gonzalez J."/>
            <person name="Henrissat B."/>
            <person name="Kuo A."/>
            <person name="Liang C."/>
            <person name="Lipzen A."/>
            <person name="Lutzoni F."/>
            <person name="Magnuson J."/>
            <person name="Mondo S."/>
            <person name="Nolan M."/>
            <person name="Ohm R."/>
            <person name="Pangilinan J."/>
            <person name="Park H.-J."/>
            <person name="Ramirez L."/>
            <person name="Alfaro M."/>
            <person name="Sun H."/>
            <person name="Tritt A."/>
            <person name="Yoshinaga Y."/>
            <person name="Zwiers L.-H."/>
            <person name="Turgeon B."/>
            <person name="Goodwin S."/>
            <person name="Spatafora J."/>
            <person name="Crous P."/>
            <person name="Grigoriev I."/>
        </authorList>
    </citation>
    <scope>NUCLEOTIDE SEQUENCE</scope>
    <source>
        <strain evidence="1">SCOH1-5</strain>
    </source>
</reference>
<proteinExistence type="predicted"/>
<evidence type="ECO:0000313" key="1">
    <source>
        <dbReference type="EMBL" id="KAF2206355.1"/>
    </source>
</evidence>
<gene>
    <name evidence="1" type="ORF">CERZMDRAFT_103476</name>
</gene>
<keyword evidence="2" id="KW-1185">Reference proteome</keyword>
<dbReference type="Proteomes" id="UP000799539">
    <property type="component" value="Unassembled WGS sequence"/>
</dbReference>
<sequence length="291" mass="33402">MDTISPKTLERLFRTHSLSSDTLHSLLVPANHEMQAQLSRDTPQLDTSPPATETAYDLLLRLRAPDSGLVRVQCTAELNKRPLLISRTLLERASPRLAAELKHHDTLRLDTNEIVYATFVYWLYHNRVPQPGDFSGDSIEFATDREKEELKGEFQVLLVQSWSFAEHWSIPRLQNAIMDTLFTTLTSEDMMHPKVMKACLEISRAKSAMRFALFGYMLWSDSVKQQHDPELYDEELELLMDTVDIREVKGFDEDFLLATELLVWRGREARAIGELADGEMPEAEKFHVPEG</sequence>